<organism evidence="4 5">
    <name type="scientific">Kocuria varians</name>
    <name type="common">Micrococcus varians</name>
    <dbReference type="NCBI Taxonomy" id="1272"/>
    <lineage>
        <taxon>Bacteria</taxon>
        <taxon>Bacillati</taxon>
        <taxon>Actinomycetota</taxon>
        <taxon>Actinomycetes</taxon>
        <taxon>Micrococcales</taxon>
        <taxon>Micrococcaceae</taxon>
        <taxon>Kocuria</taxon>
    </lineage>
</organism>
<gene>
    <name evidence="4" type="ORF">KVA01_18690</name>
</gene>
<feature type="domain" description="Phospholipase/carboxylesterase/thioesterase" evidence="3">
    <location>
        <begin position="17"/>
        <end position="214"/>
    </location>
</feature>
<evidence type="ECO:0000313" key="4">
    <source>
        <dbReference type="EMBL" id="GEC99714.1"/>
    </source>
</evidence>
<dbReference type="SUPFAM" id="SSF53474">
    <property type="entry name" value="alpha/beta-Hydrolases"/>
    <property type="match status" value="1"/>
</dbReference>
<dbReference type="PANTHER" id="PTHR10655">
    <property type="entry name" value="LYSOPHOSPHOLIPASE-RELATED"/>
    <property type="match status" value="1"/>
</dbReference>
<dbReference type="GO" id="GO:0016787">
    <property type="term" value="F:hydrolase activity"/>
    <property type="evidence" value="ECO:0007669"/>
    <property type="project" value="UniProtKB-KW"/>
</dbReference>
<comment type="caution">
    <text evidence="4">The sequence shown here is derived from an EMBL/GenBank/DDBJ whole genome shotgun (WGS) entry which is preliminary data.</text>
</comment>
<dbReference type="EMBL" id="BJNW01000016">
    <property type="protein sequence ID" value="GEC99714.1"/>
    <property type="molecule type" value="Genomic_DNA"/>
</dbReference>
<proteinExistence type="inferred from homology"/>
<accession>A0A4Y4D7N8</accession>
<name>A0A4Y4D7N8_KOCVA</name>
<evidence type="ECO:0000259" key="3">
    <source>
        <dbReference type="Pfam" id="PF02230"/>
    </source>
</evidence>
<keyword evidence="2" id="KW-0378">Hydrolase</keyword>
<dbReference type="Proteomes" id="UP000315730">
    <property type="component" value="Unassembled WGS sequence"/>
</dbReference>
<evidence type="ECO:0000256" key="2">
    <source>
        <dbReference type="ARBA" id="ARBA00022801"/>
    </source>
</evidence>
<comment type="similarity">
    <text evidence="1">Belongs to the AB hydrolase superfamily. AB hydrolase 2 family.</text>
</comment>
<evidence type="ECO:0000256" key="1">
    <source>
        <dbReference type="ARBA" id="ARBA00006499"/>
    </source>
</evidence>
<dbReference type="Pfam" id="PF02230">
    <property type="entry name" value="Abhydrolase_2"/>
    <property type="match status" value="1"/>
</dbReference>
<dbReference type="AlphaFoldDB" id="A0A4Y4D7N8"/>
<dbReference type="InterPro" id="IPR003140">
    <property type="entry name" value="PLipase/COase/thioEstase"/>
</dbReference>
<protein>
    <submittedName>
        <fullName evidence="4">Phospholipase/carboxylesterase</fullName>
    </submittedName>
</protein>
<keyword evidence="5" id="KW-1185">Reference proteome</keyword>
<dbReference type="InterPro" id="IPR050565">
    <property type="entry name" value="LYPA1-2/EST-like"/>
</dbReference>
<dbReference type="PANTHER" id="PTHR10655:SF17">
    <property type="entry name" value="LYSOPHOSPHOLIPASE-LIKE PROTEIN 1"/>
    <property type="match status" value="1"/>
</dbReference>
<dbReference type="Gene3D" id="3.40.50.1820">
    <property type="entry name" value="alpha/beta hydrolase"/>
    <property type="match status" value="1"/>
</dbReference>
<sequence>MGGMQPSPHVIWNNEPEDRAATPLVVLFHGYGSHEQDLMSLAQSLPPEFSYASVRAPERAGMGFQWFPLSQELGFTTDAVVAAAQGVLPWLREESQLHTHVILLGFSQGMAVATTIARHAPELVDAVVGLSGFVVPVPADDAQADFFHDAALREQPLRMFWGRDPEDPVIPPALVDLTAEWAQEHADVTKVQYRGVGHGVSPQEIGHVGEYLRALVG</sequence>
<evidence type="ECO:0000313" key="5">
    <source>
        <dbReference type="Proteomes" id="UP000315730"/>
    </source>
</evidence>
<dbReference type="STRING" id="1272.GCA_900014985_02259"/>
<reference evidence="4 5" key="1">
    <citation type="submission" date="2019-06" db="EMBL/GenBank/DDBJ databases">
        <title>Whole genome shotgun sequence of Kocuria varians NBRC 15358.</title>
        <authorList>
            <person name="Hosoyama A."/>
            <person name="Uohara A."/>
            <person name="Ohji S."/>
            <person name="Ichikawa N."/>
        </authorList>
    </citation>
    <scope>NUCLEOTIDE SEQUENCE [LARGE SCALE GENOMIC DNA]</scope>
    <source>
        <strain evidence="4 5">NBRC 15358</strain>
    </source>
</reference>
<dbReference type="InterPro" id="IPR029058">
    <property type="entry name" value="AB_hydrolase_fold"/>
</dbReference>